<comment type="caution">
    <text evidence="1">The sequence shown here is derived from an EMBL/GenBank/DDBJ whole genome shotgun (WGS) entry which is preliminary data.</text>
</comment>
<organism evidence="1 2">
    <name type="scientific">Candidatus Magnetoglobus multicellularis str. Araruama</name>
    <dbReference type="NCBI Taxonomy" id="890399"/>
    <lineage>
        <taxon>Bacteria</taxon>
        <taxon>Pseudomonadati</taxon>
        <taxon>Thermodesulfobacteriota</taxon>
        <taxon>Desulfobacteria</taxon>
        <taxon>Desulfobacterales</taxon>
        <taxon>Desulfobacteraceae</taxon>
        <taxon>Candidatus Magnetoglobus</taxon>
    </lineage>
</organism>
<gene>
    <name evidence="1" type="ORF">OMM_12859</name>
</gene>
<evidence type="ECO:0000313" key="2">
    <source>
        <dbReference type="Proteomes" id="UP000189670"/>
    </source>
</evidence>
<dbReference type="Proteomes" id="UP000189670">
    <property type="component" value="Unassembled WGS sequence"/>
</dbReference>
<dbReference type="EMBL" id="ATBP01002020">
    <property type="protein sequence ID" value="ETR66385.1"/>
    <property type="molecule type" value="Genomic_DNA"/>
</dbReference>
<proteinExistence type="predicted"/>
<dbReference type="AlphaFoldDB" id="A0A1V1NUZ5"/>
<protein>
    <submittedName>
        <fullName evidence="1">Uncharacterized protein</fullName>
    </submittedName>
</protein>
<reference evidence="2" key="1">
    <citation type="submission" date="2012-11" db="EMBL/GenBank/DDBJ databases">
        <authorList>
            <person name="Lucero-Rivera Y.E."/>
            <person name="Tovar-Ramirez D."/>
        </authorList>
    </citation>
    <scope>NUCLEOTIDE SEQUENCE [LARGE SCALE GENOMIC DNA]</scope>
    <source>
        <strain evidence="2">Araruama</strain>
    </source>
</reference>
<sequence length="87" mass="8954">MDLSTASAITFGMIRKDGINTSSLINKSLGSGIVIQNTNEAVVILESSDTSGLIGKFEYTITITDFSPDSNTGSVGGILIINPSATA</sequence>
<name>A0A1V1NUZ5_9BACT</name>
<evidence type="ECO:0000313" key="1">
    <source>
        <dbReference type="EMBL" id="ETR66385.1"/>
    </source>
</evidence>
<accession>A0A1V1NUZ5</accession>